<organism evidence="11 12">
    <name type="scientific">Amorphotheca resinae ATCC 22711</name>
    <dbReference type="NCBI Taxonomy" id="857342"/>
    <lineage>
        <taxon>Eukaryota</taxon>
        <taxon>Fungi</taxon>
        <taxon>Dikarya</taxon>
        <taxon>Ascomycota</taxon>
        <taxon>Pezizomycotina</taxon>
        <taxon>Leotiomycetes</taxon>
        <taxon>Helotiales</taxon>
        <taxon>Amorphothecaceae</taxon>
        <taxon>Amorphotheca</taxon>
    </lineage>
</organism>
<dbReference type="InterPro" id="IPR007128">
    <property type="entry name" value="PMF1/Nnf1"/>
</dbReference>
<evidence type="ECO:0000256" key="2">
    <source>
        <dbReference type="ARBA" id="ARBA00004629"/>
    </source>
</evidence>
<keyword evidence="8" id="KW-0131">Cell cycle</keyword>
<dbReference type="InParanoid" id="A0A2T3BAL1"/>
<dbReference type="GO" id="GO:0051301">
    <property type="term" value="P:cell division"/>
    <property type="evidence" value="ECO:0007669"/>
    <property type="project" value="UniProtKB-KW"/>
</dbReference>
<reference evidence="11 12" key="1">
    <citation type="journal article" date="2018" name="New Phytol.">
        <title>Comparative genomics and transcriptomics depict ericoid mycorrhizal fungi as versatile saprotrophs and plant mutualists.</title>
        <authorList>
            <person name="Martino E."/>
            <person name="Morin E."/>
            <person name="Grelet G.A."/>
            <person name="Kuo A."/>
            <person name="Kohler A."/>
            <person name="Daghino S."/>
            <person name="Barry K.W."/>
            <person name="Cichocki N."/>
            <person name="Clum A."/>
            <person name="Dockter R.B."/>
            <person name="Hainaut M."/>
            <person name="Kuo R.C."/>
            <person name="LaButti K."/>
            <person name="Lindahl B.D."/>
            <person name="Lindquist E.A."/>
            <person name="Lipzen A."/>
            <person name="Khouja H.R."/>
            <person name="Magnuson J."/>
            <person name="Murat C."/>
            <person name="Ohm R.A."/>
            <person name="Singer S.W."/>
            <person name="Spatafora J.W."/>
            <person name="Wang M."/>
            <person name="Veneault-Fourrey C."/>
            <person name="Henrissat B."/>
            <person name="Grigoriev I.V."/>
            <person name="Martin F.M."/>
            <person name="Perotto S."/>
        </authorList>
    </citation>
    <scope>NUCLEOTIDE SEQUENCE [LARGE SCALE GENOMIC DNA]</scope>
    <source>
        <strain evidence="11 12">ATCC 22711</strain>
    </source>
</reference>
<sequence length="184" mass="20172">SPSPPPPPPTAATPGPRAAAFIQLYHSALSNTLRSISYETFSACFPSIAARAGPALSHMHSAFVARLSSFAIEEFEAILRERDVVRGLNRLEDVIGEARRRKRDAEEKGEGRGGEEEIPPHMLPAERVRDAHLKQVLAAQQGQLNAKLQNAQILNEGLVEKLKEQRKEIEGLVGLLEGVVRDLE</sequence>
<protein>
    <recommendedName>
        <fullName evidence="13">Nnf1-domain-containing protein</fullName>
    </recommendedName>
</protein>
<evidence type="ECO:0000313" key="11">
    <source>
        <dbReference type="EMBL" id="PSS25363.1"/>
    </source>
</evidence>
<keyword evidence="4" id="KW-0132">Cell division</keyword>
<dbReference type="OrthoDB" id="18453at2759"/>
<dbReference type="FunCoup" id="A0A2T3BAL1">
    <property type="interactions" value="31"/>
</dbReference>
<keyword evidence="6" id="KW-0995">Kinetochore</keyword>
<dbReference type="Pfam" id="PF03980">
    <property type="entry name" value="Nnf1"/>
    <property type="match status" value="1"/>
</dbReference>
<dbReference type="RefSeq" id="XP_024723962.1">
    <property type="nucleotide sequence ID" value="XM_024869570.1"/>
</dbReference>
<evidence type="ECO:0000256" key="8">
    <source>
        <dbReference type="ARBA" id="ARBA00023306"/>
    </source>
</evidence>
<dbReference type="AlphaFoldDB" id="A0A2T3BAL1"/>
<keyword evidence="9" id="KW-0137">Centromere</keyword>
<feature type="non-terminal residue" evidence="11">
    <location>
        <position position="184"/>
    </location>
</feature>
<evidence type="ECO:0000256" key="7">
    <source>
        <dbReference type="ARBA" id="ARBA00023242"/>
    </source>
</evidence>
<dbReference type="Proteomes" id="UP000241818">
    <property type="component" value="Unassembled WGS sequence"/>
</dbReference>
<feature type="non-terminal residue" evidence="11">
    <location>
        <position position="1"/>
    </location>
</feature>
<keyword evidence="3" id="KW-0158">Chromosome</keyword>
<comment type="subcellular location">
    <subcellularLocation>
        <location evidence="2">Chromosome</location>
        <location evidence="2">Centromere</location>
        <location evidence="2">Kinetochore</location>
    </subcellularLocation>
    <subcellularLocation>
        <location evidence="1">Nucleus</location>
    </subcellularLocation>
</comment>
<accession>A0A2T3BAL1</accession>
<name>A0A2T3BAL1_AMORE</name>
<gene>
    <name evidence="11" type="ORF">M430DRAFT_77045</name>
</gene>
<evidence type="ECO:0000256" key="10">
    <source>
        <dbReference type="SAM" id="MobiDB-lite"/>
    </source>
</evidence>
<keyword evidence="7" id="KW-0539">Nucleus</keyword>
<dbReference type="PANTHER" id="PTHR15459:SF3">
    <property type="entry name" value="POLYAMINE-MODULATED FACTOR 1"/>
    <property type="match status" value="1"/>
</dbReference>
<evidence type="ECO:0000256" key="5">
    <source>
        <dbReference type="ARBA" id="ARBA00022776"/>
    </source>
</evidence>
<dbReference type="GO" id="GO:0007059">
    <property type="term" value="P:chromosome segregation"/>
    <property type="evidence" value="ECO:0007669"/>
    <property type="project" value="TreeGrafter"/>
</dbReference>
<dbReference type="PANTHER" id="PTHR15459">
    <property type="entry name" value="POLYAMINE-MODULATED FACTOR 1"/>
    <property type="match status" value="1"/>
</dbReference>
<evidence type="ECO:0000256" key="6">
    <source>
        <dbReference type="ARBA" id="ARBA00022838"/>
    </source>
</evidence>
<evidence type="ECO:0008006" key="13">
    <source>
        <dbReference type="Google" id="ProtNLM"/>
    </source>
</evidence>
<evidence type="ECO:0000256" key="1">
    <source>
        <dbReference type="ARBA" id="ARBA00004123"/>
    </source>
</evidence>
<keyword evidence="5" id="KW-0498">Mitosis</keyword>
<dbReference type="GO" id="GO:0000444">
    <property type="term" value="C:MIS12/MIND type complex"/>
    <property type="evidence" value="ECO:0007669"/>
    <property type="project" value="InterPro"/>
</dbReference>
<proteinExistence type="predicted"/>
<dbReference type="EMBL" id="KZ679007">
    <property type="protein sequence ID" value="PSS25363.1"/>
    <property type="molecule type" value="Genomic_DNA"/>
</dbReference>
<feature type="region of interest" description="Disordered" evidence="10">
    <location>
        <begin position="99"/>
        <end position="122"/>
    </location>
</feature>
<evidence type="ECO:0000256" key="9">
    <source>
        <dbReference type="ARBA" id="ARBA00023328"/>
    </source>
</evidence>
<dbReference type="GeneID" id="36577651"/>
<evidence type="ECO:0000256" key="4">
    <source>
        <dbReference type="ARBA" id="ARBA00022618"/>
    </source>
</evidence>
<evidence type="ECO:0000313" key="12">
    <source>
        <dbReference type="Proteomes" id="UP000241818"/>
    </source>
</evidence>
<dbReference type="GO" id="GO:0005634">
    <property type="term" value="C:nucleus"/>
    <property type="evidence" value="ECO:0007669"/>
    <property type="project" value="UniProtKB-SubCell"/>
</dbReference>
<evidence type="ECO:0000256" key="3">
    <source>
        <dbReference type="ARBA" id="ARBA00022454"/>
    </source>
</evidence>
<dbReference type="STRING" id="857342.A0A2T3BAL1"/>
<keyword evidence="12" id="KW-1185">Reference proteome</keyword>